<evidence type="ECO:0000313" key="3">
    <source>
        <dbReference type="Proteomes" id="UP000324974"/>
    </source>
</evidence>
<keyword evidence="1" id="KW-1133">Transmembrane helix</keyword>
<reference evidence="3" key="1">
    <citation type="submission" date="2019-08" db="EMBL/GenBank/DDBJ databases">
        <title>Limnoglobus roseus gen. nov., sp. nov., a novel freshwater planctomycete with a giant genome from the family Gemmataceae.</title>
        <authorList>
            <person name="Kulichevskaya I.S."/>
            <person name="Naumoff D.G."/>
            <person name="Miroshnikov K."/>
            <person name="Ivanova A."/>
            <person name="Philippov D.A."/>
            <person name="Hakobyan A."/>
            <person name="Rijpstra I.C."/>
            <person name="Sinninghe Damste J.S."/>
            <person name="Liesack W."/>
            <person name="Dedysh S.N."/>
        </authorList>
    </citation>
    <scope>NUCLEOTIDE SEQUENCE [LARGE SCALE GENOMIC DNA]</scope>
    <source>
        <strain evidence="3">PX52</strain>
    </source>
</reference>
<organism evidence="2 3">
    <name type="scientific">Limnoglobus roseus</name>
    <dbReference type="NCBI Taxonomy" id="2598579"/>
    <lineage>
        <taxon>Bacteria</taxon>
        <taxon>Pseudomonadati</taxon>
        <taxon>Planctomycetota</taxon>
        <taxon>Planctomycetia</taxon>
        <taxon>Gemmatales</taxon>
        <taxon>Gemmataceae</taxon>
        <taxon>Limnoglobus</taxon>
    </lineage>
</organism>
<evidence type="ECO:0000313" key="2">
    <source>
        <dbReference type="EMBL" id="QEL13205.1"/>
    </source>
</evidence>
<dbReference type="KEGG" id="lrs:PX52LOC_00058"/>
<dbReference type="AlphaFoldDB" id="A0A5C1A4B7"/>
<accession>A0A5C1A4B7</accession>
<feature type="transmembrane region" description="Helical" evidence="1">
    <location>
        <begin position="46"/>
        <end position="64"/>
    </location>
</feature>
<gene>
    <name evidence="2" type="ORF">PX52LOC_00058</name>
</gene>
<name>A0A5C1A4B7_9BACT</name>
<dbReference type="EMBL" id="CP042425">
    <property type="protein sequence ID" value="QEL13205.1"/>
    <property type="molecule type" value="Genomic_DNA"/>
</dbReference>
<protein>
    <submittedName>
        <fullName evidence="2">Uncharacterized protein</fullName>
    </submittedName>
</protein>
<sequence length="254" mass="27000">MSGAHGEVAIASTAPGRRAFASGSAFNFPADGIGGGPSGRPFVTDFRPMSVFGFTAIALLPLFSRAPCSIHVRSTVIWLSGIFCPFGGIFGSALCVVSVYSRDLFGSPATTTSPDPPPCIMAANVAALRPPFCLSLPWQLTQCCLRIGSTSSSNVGFAPSANAGAASEVRANKVKVERSILSNPRCQSQRRKSAKPTHGRGWAYARQWLNMNSREFITAQNTSSNAIRGSLPFLIIASRFNRSSSVGGRLRLRR</sequence>
<keyword evidence="1" id="KW-0812">Transmembrane</keyword>
<dbReference type="Proteomes" id="UP000324974">
    <property type="component" value="Chromosome"/>
</dbReference>
<feature type="transmembrane region" description="Helical" evidence="1">
    <location>
        <begin position="76"/>
        <end position="100"/>
    </location>
</feature>
<keyword evidence="1" id="KW-0472">Membrane</keyword>
<keyword evidence="3" id="KW-1185">Reference proteome</keyword>
<proteinExistence type="predicted"/>
<evidence type="ECO:0000256" key="1">
    <source>
        <dbReference type="SAM" id="Phobius"/>
    </source>
</evidence>